<organism evidence="2 3">
    <name type="scientific">Exophiala bonariae</name>
    <dbReference type="NCBI Taxonomy" id="1690606"/>
    <lineage>
        <taxon>Eukaryota</taxon>
        <taxon>Fungi</taxon>
        <taxon>Dikarya</taxon>
        <taxon>Ascomycota</taxon>
        <taxon>Pezizomycotina</taxon>
        <taxon>Eurotiomycetes</taxon>
        <taxon>Chaetothyriomycetidae</taxon>
        <taxon>Chaetothyriales</taxon>
        <taxon>Herpotrichiellaceae</taxon>
        <taxon>Exophiala</taxon>
    </lineage>
</organism>
<evidence type="ECO:0008006" key="4">
    <source>
        <dbReference type="Google" id="ProtNLM"/>
    </source>
</evidence>
<dbReference type="SUPFAM" id="SSF56784">
    <property type="entry name" value="HAD-like"/>
    <property type="match status" value="1"/>
</dbReference>
<name>A0AAV9NC51_9EURO</name>
<dbReference type="RefSeq" id="XP_064706758.1">
    <property type="nucleotide sequence ID" value="XM_064845904.1"/>
</dbReference>
<dbReference type="AlphaFoldDB" id="A0AAV9NC51"/>
<reference evidence="2 3" key="1">
    <citation type="submission" date="2023-08" db="EMBL/GenBank/DDBJ databases">
        <title>Black Yeasts Isolated from many extreme environments.</title>
        <authorList>
            <person name="Coleine C."/>
            <person name="Stajich J.E."/>
            <person name="Selbmann L."/>
        </authorList>
    </citation>
    <scope>NUCLEOTIDE SEQUENCE [LARGE SCALE GENOMIC DNA]</scope>
    <source>
        <strain evidence="2 3">CCFEE 5792</strain>
    </source>
</reference>
<feature type="region of interest" description="Disordered" evidence="1">
    <location>
        <begin position="120"/>
        <end position="145"/>
    </location>
</feature>
<dbReference type="InterPro" id="IPR010033">
    <property type="entry name" value="HAD_SF_ppase_IIIC"/>
</dbReference>
<evidence type="ECO:0000313" key="3">
    <source>
        <dbReference type="Proteomes" id="UP001358417"/>
    </source>
</evidence>
<dbReference type="NCBIfam" id="TIGR01685">
    <property type="entry name" value="MDP-1"/>
    <property type="match status" value="1"/>
</dbReference>
<comment type="caution">
    <text evidence="2">The sequence shown here is derived from an EMBL/GenBank/DDBJ whole genome shotgun (WGS) entry which is preliminary data.</text>
</comment>
<dbReference type="FunFam" id="3.40.50.1000:FF:000155">
    <property type="entry name" value="Putative magnesium dependent phosphatase"/>
    <property type="match status" value="1"/>
</dbReference>
<dbReference type="SFLD" id="SFLDS00003">
    <property type="entry name" value="Haloacid_Dehalogenase"/>
    <property type="match status" value="1"/>
</dbReference>
<dbReference type="Pfam" id="PF12689">
    <property type="entry name" value="Acid_PPase"/>
    <property type="match status" value="1"/>
</dbReference>
<dbReference type="SFLD" id="SFLDG01129">
    <property type="entry name" value="C1.5:_HAD__Beta-PGM__Phosphata"/>
    <property type="match status" value="1"/>
</dbReference>
<keyword evidence="3" id="KW-1185">Reference proteome</keyword>
<feature type="region of interest" description="Disordered" evidence="1">
    <location>
        <begin position="234"/>
        <end position="262"/>
    </location>
</feature>
<dbReference type="NCBIfam" id="TIGR01681">
    <property type="entry name" value="HAD-SF-IIIC"/>
    <property type="match status" value="1"/>
</dbReference>
<protein>
    <recommendedName>
        <fullName evidence="4">Magnesium-dependent phosphatase-1</fullName>
    </recommendedName>
</protein>
<dbReference type="InterPro" id="IPR010036">
    <property type="entry name" value="MDP_1_eu_arc"/>
</dbReference>
<accession>A0AAV9NC51</accession>
<dbReference type="GeneID" id="89970502"/>
<dbReference type="Proteomes" id="UP001358417">
    <property type="component" value="Unassembled WGS sequence"/>
</dbReference>
<proteinExistence type="predicted"/>
<dbReference type="SFLD" id="SFLDG01131">
    <property type="entry name" value="C1.5.2:_MDP_Like"/>
    <property type="match status" value="1"/>
</dbReference>
<feature type="compositionally biased region" description="Low complexity" evidence="1">
    <location>
        <begin position="120"/>
        <end position="139"/>
    </location>
</feature>
<feature type="region of interest" description="Disordered" evidence="1">
    <location>
        <begin position="1"/>
        <end position="23"/>
    </location>
</feature>
<sequence>MPRSRSNKQKSSLPPPPSTAVPSTFTDGLPVPALLVFDLDYTLWPFWVDTHVTGPVKPAAPVGQFNTAMLDRWGESFAFYDDVPGILAGAKERGIKMSLASRTHAPDLAREMLRGLHVPTLTKSTADTTDTQTENTSDNSKPRNALSFFDTPQIFPGSKTTHFRNLHSKFSKGDPSDSIPYEEMLFFDDETRNRNVEKELGVMFWLVRDGVSRDEVDRGIREWRKRQGYSTLKNQLKGPGAGFKGEEIDENGAESGPAELEG</sequence>
<gene>
    <name evidence="2" type="ORF">LTR84_002290</name>
</gene>
<dbReference type="InterPro" id="IPR023214">
    <property type="entry name" value="HAD_sf"/>
</dbReference>
<dbReference type="PANTHER" id="PTHR17901:SF14">
    <property type="entry name" value="MAGNESIUM-DEPENDENT PHOSPHATASE 1"/>
    <property type="match status" value="1"/>
</dbReference>
<dbReference type="Gene3D" id="3.40.50.1000">
    <property type="entry name" value="HAD superfamily/HAD-like"/>
    <property type="match status" value="1"/>
</dbReference>
<evidence type="ECO:0000256" key="1">
    <source>
        <dbReference type="SAM" id="MobiDB-lite"/>
    </source>
</evidence>
<dbReference type="GO" id="GO:0003993">
    <property type="term" value="F:acid phosphatase activity"/>
    <property type="evidence" value="ECO:0007669"/>
    <property type="project" value="TreeGrafter"/>
</dbReference>
<dbReference type="EMBL" id="JAVRRD010000012">
    <property type="protein sequence ID" value="KAK5053316.1"/>
    <property type="molecule type" value="Genomic_DNA"/>
</dbReference>
<dbReference type="InterPro" id="IPR036412">
    <property type="entry name" value="HAD-like_sf"/>
</dbReference>
<evidence type="ECO:0000313" key="2">
    <source>
        <dbReference type="EMBL" id="KAK5053316.1"/>
    </source>
</evidence>
<dbReference type="PANTHER" id="PTHR17901">
    <property type="entry name" value="MAGNESIUM-DEPENDENT PHOSPHATASE 1 MDP1"/>
    <property type="match status" value="1"/>
</dbReference>